<keyword evidence="3" id="KW-1185">Reference proteome</keyword>
<feature type="transmembrane region" description="Helical" evidence="1">
    <location>
        <begin position="59"/>
        <end position="83"/>
    </location>
</feature>
<feature type="transmembrane region" description="Helical" evidence="1">
    <location>
        <begin position="89"/>
        <end position="107"/>
    </location>
</feature>
<keyword evidence="1" id="KW-0472">Membrane</keyword>
<reference evidence="2 3" key="1">
    <citation type="submission" date="2019-10" db="EMBL/GenBank/DDBJ databases">
        <title>Epibacterium sp. nov., isolated from seawater.</title>
        <authorList>
            <person name="Zhang X."/>
            <person name="Li N."/>
        </authorList>
    </citation>
    <scope>NUCLEOTIDE SEQUENCE [LARGE SCALE GENOMIC DNA]</scope>
    <source>
        <strain evidence="2 3">SM1969</strain>
    </source>
</reference>
<dbReference type="Proteomes" id="UP000436694">
    <property type="component" value="Unassembled WGS sequence"/>
</dbReference>
<evidence type="ECO:0000256" key="1">
    <source>
        <dbReference type="SAM" id="Phobius"/>
    </source>
</evidence>
<feature type="transmembrane region" description="Helical" evidence="1">
    <location>
        <begin position="274"/>
        <end position="297"/>
    </location>
</feature>
<feature type="transmembrane region" description="Helical" evidence="1">
    <location>
        <begin position="183"/>
        <end position="211"/>
    </location>
</feature>
<protein>
    <submittedName>
        <fullName evidence="2">DUF898 family protein</fullName>
    </submittedName>
</protein>
<feature type="transmembrane region" description="Helical" evidence="1">
    <location>
        <begin position="16"/>
        <end position="38"/>
    </location>
</feature>
<dbReference type="AlphaFoldDB" id="A0A844AKH2"/>
<feature type="transmembrane region" description="Helical" evidence="1">
    <location>
        <begin position="223"/>
        <end position="245"/>
    </location>
</feature>
<name>A0A844AKH2_9RHOB</name>
<proteinExistence type="predicted"/>
<organism evidence="2 3">
    <name type="scientific">Tritonibacter aquimaris</name>
    <dbReference type="NCBI Taxonomy" id="2663379"/>
    <lineage>
        <taxon>Bacteria</taxon>
        <taxon>Pseudomonadati</taxon>
        <taxon>Pseudomonadota</taxon>
        <taxon>Alphaproteobacteria</taxon>
        <taxon>Rhodobacterales</taxon>
        <taxon>Paracoccaceae</taxon>
        <taxon>Tritonibacter</taxon>
    </lineage>
</organism>
<sequence length="347" mass="38703">MQTPENFEFRGSAREWFGIWIVNLLLSIVTLGIYSAWAKVRTKKYFYQNTWVAGRNFDYHATGMQILIGRALVAAALLVYSMSVLLHPVFPLFILIAYALVIPVILLRGMRFNARNSSWSNVRFDFVGKVGKLYLLVFIYPILSLLTAYTTLPFLQRAVQRYGINNHRLGKTPFHFDSGIKPFYMAFLAAFAIGLAGLAVAFAVFLQPLLISGFDIEQMPVGAALNLVIGYFIALISFAFAGVMYQALIRNHIFASTTLGEKQHGFQSTVKASALLWIAVSNLVVVLLTLGFMLPWAQVRMHRYLAQNSALKPNGSLDDFKGEIISETNAIGDAFSDMEGVEYGLPV</sequence>
<dbReference type="RefSeq" id="WP_153545513.1">
    <property type="nucleotide sequence ID" value="NZ_WIXK01000002.1"/>
</dbReference>
<feature type="transmembrane region" description="Helical" evidence="1">
    <location>
        <begin position="133"/>
        <end position="152"/>
    </location>
</feature>
<gene>
    <name evidence="2" type="ORF">GG681_04430</name>
</gene>
<evidence type="ECO:0000313" key="3">
    <source>
        <dbReference type="Proteomes" id="UP000436694"/>
    </source>
</evidence>
<evidence type="ECO:0000313" key="2">
    <source>
        <dbReference type="EMBL" id="MQY41875.1"/>
    </source>
</evidence>
<comment type="caution">
    <text evidence="2">The sequence shown here is derived from an EMBL/GenBank/DDBJ whole genome shotgun (WGS) entry which is preliminary data.</text>
</comment>
<accession>A0A844AKH2</accession>
<dbReference type="Pfam" id="PF05987">
    <property type="entry name" value="DUF898"/>
    <property type="match status" value="1"/>
</dbReference>
<keyword evidence="1" id="KW-0812">Transmembrane</keyword>
<dbReference type="InterPro" id="IPR010295">
    <property type="entry name" value="DUF898"/>
</dbReference>
<keyword evidence="1" id="KW-1133">Transmembrane helix</keyword>
<dbReference type="EMBL" id="WIXK01000002">
    <property type="protein sequence ID" value="MQY41875.1"/>
    <property type="molecule type" value="Genomic_DNA"/>
</dbReference>